<reference evidence="1 2" key="1">
    <citation type="submission" date="2016-10" db="EMBL/GenBank/DDBJ databases">
        <authorList>
            <person name="de Groot N.N."/>
        </authorList>
    </citation>
    <scope>NUCLEOTIDE SEQUENCE [LARGE SCALE GENOMIC DNA]</scope>
    <source>
        <strain evidence="1 2">DSM 26000</strain>
    </source>
</reference>
<evidence type="ECO:0000313" key="2">
    <source>
        <dbReference type="Proteomes" id="UP000198931"/>
    </source>
</evidence>
<dbReference type="EMBL" id="FOQT01000001">
    <property type="protein sequence ID" value="SFH97420.1"/>
    <property type="molecule type" value="Genomic_DNA"/>
</dbReference>
<keyword evidence="2" id="KW-1185">Reference proteome</keyword>
<dbReference type="AlphaFoldDB" id="A0A1I3EEN1"/>
<organism evidence="1 2">
    <name type="scientific">Halpernia frigidisoli</name>
    <dbReference type="NCBI Taxonomy" id="1125876"/>
    <lineage>
        <taxon>Bacteria</taxon>
        <taxon>Pseudomonadati</taxon>
        <taxon>Bacteroidota</taxon>
        <taxon>Flavobacteriia</taxon>
        <taxon>Flavobacteriales</taxon>
        <taxon>Weeksellaceae</taxon>
        <taxon>Chryseobacterium group</taxon>
        <taxon>Halpernia</taxon>
    </lineage>
</organism>
<accession>A0A1I3EEN1</accession>
<sequence>MFFFKSIFIERIFAPIDILHAKENILIFIFLIIFSNLIKKILSKLI</sequence>
<dbReference type="Proteomes" id="UP000198931">
    <property type="component" value="Unassembled WGS sequence"/>
</dbReference>
<protein>
    <submittedName>
        <fullName evidence="1">Uncharacterized protein</fullName>
    </submittedName>
</protein>
<evidence type="ECO:0000313" key="1">
    <source>
        <dbReference type="EMBL" id="SFH97420.1"/>
    </source>
</evidence>
<dbReference type="STRING" id="1125876.SAMN05443292_1037"/>
<gene>
    <name evidence="1" type="ORF">SAMN05443292_1037</name>
</gene>
<proteinExistence type="predicted"/>
<name>A0A1I3EEN1_9FLAO</name>